<comment type="caution">
    <text evidence="2">The sequence shown here is derived from an EMBL/GenBank/DDBJ whole genome shotgun (WGS) entry which is preliminary data.</text>
</comment>
<feature type="transmembrane region" description="Helical" evidence="1">
    <location>
        <begin position="74"/>
        <end position="93"/>
    </location>
</feature>
<keyword evidence="1" id="KW-0472">Membrane</keyword>
<reference evidence="2 3" key="1">
    <citation type="submission" date="2023-01" db="EMBL/GenBank/DDBJ databases">
        <title>Analysis of 21 Apiospora genomes using comparative genomics revels a genus with tremendous synthesis potential of carbohydrate active enzymes and secondary metabolites.</title>
        <authorList>
            <person name="Sorensen T."/>
        </authorList>
    </citation>
    <scope>NUCLEOTIDE SEQUENCE [LARGE SCALE GENOMIC DNA]</scope>
    <source>
        <strain evidence="2 3">CBS 135458</strain>
    </source>
</reference>
<organism evidence="2 3">
    <name type="scientific">Apiospora phragmitis</name>
    <dbReference type="NCBI Taxonomy" id="2905665"/>
    <lineage>
        <taxon>Eukaryota</taxon>
        <taxon>Fungi</taxon>
        <taxon>Dikarya</taxon>
        <taxon>Ascomycota</taxon>
        <taxon>Pezizomycotina</taxon>
        <taxon>Sordariomycetes</taxon>
        <taxon>Xylariomycetidae</taxon>
        <taxon>Amphisphaeriales</taxon>
        <taxon>Apiosporaceae</taxon>
        <taxon>Apiospora</taxon>
    </lineage>
</organism>
<evidence type="ECO:0000256" key="1">
    <source>
        <dbReference type="SAM" id="Phobius"/>
    </source>
</evidence>
<protein>
    <submittedName>
        <fullName evidence="2">Uncharacterized protein</fullName>
    </submittedName>
</protein>
<name>A0ABR1UGS4_9PEZI</name>
<keyword evidence="1" id="KW-0812">Transmembrane</keyword>
<keyword evidence="3" id="KW-1185">Reference proteome</keyword>
<proteinExistence type="predicted"/>
<dbReference type="RefSeq" id="XP_066713534.1">
    <property type="nucleotide sequence ID" value="XM_066859945.1"/>
</dbReference>
<evidence type="ECO:0000313" key="2">
    <source>
        <dbReference type="EMBL" id="KAK8058088.1"/>
    </source>
</evidence>
<dbReference type="Proteomes" id="UP001480595">
    <property type="component" value="Unassembled WGS sequence"/>
</dbReference>
<gene>
    <name evidence="2" type="ORF">PG994_008536</name>
</gene>
<keyword evidence="1" id="KW-1133">Transmembrane helix</keyword>
<dbReference type="GeneID" id="92093008"/>
<accession>A0ABR1UGS4</accession>
<sequence>MLNIVSGASFLKSPGVFFRDLVASDLAGGLLLAAGLDLFSLLRLGRYCWLVEHATGFRLVADFLHHLHNFRFRWGLFLAAFSPGFLVAFLDPLRALRLAGRRASGTFFGLDSLEYSGEEPFQLLGSFDDRSWAAGAVRGPRPPQAPTQMRRVP</sequence>
<dbReference type="EMBL" id="JAQQWL010000009">
    <property type="protein sequence ID" value="KAK8058088.1"/>
    <property type="molecule type" value="Genomic_DNA"/>
</dbReference>
<evidence type="ECO:0000313" key="3">
    <source>
        <dbReference type="Proteomes" id="UP001480595"/>
    </source>
</evidence>